<keyword evidence="1" id="KW-0732">Signal</keyword>
<reference evidence="2" key="2">
    <citation type="submission" date="2023-05" db="EMBL/GenBank/DDBJ databases">
        <authorList>
            <consortium name="Lawrence Berkeley National Laboratory"/>
            <person name="Steindorff A."/>
            <person name="Hensen N."/>
            <person name="Bonometti L."/>
            <person name="Westerberg I."/>
            <person name="Brannstrom I.O."/>
            <person name="Guillou S."/>
            <person name="Cros-Aarteil S."/>
            <person name="Calhoun S."/>
            <person name="Haridas S."/>
            <person name="Kuo A."/>
            <person name="Mondo S."/>
            <person name="Pangilinan J."/>
            <person name="Riley R."/>
            <person name="Labutti K."/>
            <person name="Andreopoulos B."/>
            <person name="Lipzen A."/>
            <person name="Chen C."/>
            <person name="Yanf M."/>
            <person name="Daum C."/>
            <person name="Ng V."/>
            <person name="Clum A."/>
            <person name="Ohm R."/>
            <person name="Martin F."/>
            <person name="Silar P."/>
            <person name="Natvig D."/>
            <person name="Lalanne C."/>
            <person name="Gautier V."/>
            <person name="Ament-Velasquez S.L."/>
            <person name="Kruys A."/>
            <person name="Hutchinson M.I."/>
            <person name="Powell A.J."/>
            <person name="Barry K."/>
            <person name="Miller A.N."/>
            <person name="Grigoriev I.V."/>
            <person name="Debuchy R."/>
            <person name="Gladieux P."/>
            <person name="Thoren M.H."/>
            <person name="Johannesson H."/>
        </authorList>
    </citation>
    <scope>NUCLEOTIDE SEQUENCE</scope>
    <source>
        <strain evidence="2">CBS 892.96</strain>
    </source>
</reference>
<proteinExistence type="predicted"/>
<comment type="caution">
    <text evidence="2">The sequence shown here is derived from an EMBL/GenBank/DDBJ whole genome shotgun (WGS) entry which is preliminary data.</text>
</comment>
<feature type="signal peptide" evidence="1">
    <location>
        <begin position="1"/>
        <end position="32"/>
    </location>
</feature>
<dbReference type="AlphaFoldDB" id="A0AAN6WCS3"/>
<evidence type="ECO:0008006" key="4">
    <source>
        <dbReference type="Google" id="ProtNLM"/>
    </source>
</evidence>
<protein>
    <recommendedName>
        <fullName evidence="4">Secreted protein</fullName>
    </recommendedName>
</protein>
<accession>A0AAN6WCS3</accession>
<evidence type="ECO:0000313" key="3">
    <source>
        <dbReference type="Proteomes" id="UP001302321"/>
    </source>
</evidence>
<name>A0AAN6WCS3_9PEZI</name>
<gene>
    <name evidence="2" type="ORF">QBC36DRAFT_386447</name>
</gene>
<sequence length="178" mass="19645">MIMWKVQSACRGINREVLESLFLLCLSSSVCAWVVLTAERCEPEFWVDIERSTVLNGTGRMVGEGGQASHLREEDAKMHRLFFKAPEVTRVTNCRRSGDDYELIDLPSYNCYKEVSVKSVTTERRAVGKIPCHQSPAAEHEVTSLGGQGSGTTTLSAVELLFVPHSACVPGSLGMPRR</sequence>
<dbReference type="Proteomes" id="UP001302321">
    <property type="component" value="Unassembled WGS sequence"/>
</dbReference>
<reference evidence="2" key="1">
    <citation type="journal article" date="2023" name="Mol. Phylogenet. Evol.">
        <title>Genome-scale phylogeny and comparative genomics of the fungal order Sordariales.</title>
        <authorList>
            <person name="Hensen N."/>
            <person name="Bonometti L."/>
            <person name="Westerberg I."/>
            <person name="Brannstrom I.O."/>
            <person name="Guillou S."/>
            <person name="Cros-Aarteil S."/>
            <person name="Calhoun S."/>
            <person name="Haridas S."/>
            <person name="Kuo A."/>
            <person name="Mondo S."/>
            <person name="Pangilinan J."/>
            <person name="Riley R."/>
            <person name="LaButti K."/>
            <person name="Andreopoulos B."/>
            <person name="Lipzen A."/>
            <person name="Chen C."/>
            <person name="Yan M."/>
            <person name="Daum C."/>
            <person name="Ng V."/>
            <person name="Clum A."/>
            <person name="Steindorff A."/>
            <person name="Ohm R.A."/>
            <person name="Martin F."/>
            <person name="Silar P."/>
            <person name="Natvig D.O."/>
            <person name="Lalanne C."/>
            <person name="Gautier V."/>
            <person name="Ament-Velasquez S.L."/>
            <person name="Kruys A."/>
            <person name="Hutchinson M.I."/>
            <person name="Powell A.J."/>
            <person name="Barry K."/>
            <person name="Miller A.N."/>
            <person name="Grigoriev I.V."/>
            <person name="Debuchy R."/>
            <person name="Gladieux P."/>
            <person name="Hiltunen Thoren M."/>
            <person name="Johannesson H."/>
        </authorList>
    </citation>
    <scope>NUCLEOTIDE SEQUENCE</scope>
    <source>
        <strain evidence="2">CBS 892.96</strain>
    </source>
</reference>
<evidence type="ECO:0000313" key="2">
    <source>
        <dbReference type="EMBL" id="KAK4177722.1"/>
    </source>
</evidence>
<feature type="chain" id="PRO_5042820969" description="Secreted protein" evidence="1">
    <location>
        <begin position="33"/>
        <end position="178"/>
    </location>
</feature>
<evidence type="ECO:0000256" key="1">
    <source>
        <dbReference type="SAM" id="SignalP"/>
    </source>
</evidence>
<dbReference type="EMBL" id="MU866156">
    <property type="protein sequence ID" value="KAK4177722.1"/>
    <property type="molecule type" value="Genomic_DNA"/>
</dbReference>
<keyword evidence="3" id="KW-1185">Reference proteome</keyword>
<organism evidence="2 3">
    <name type="scientific">Triangularia setosa</name>
    <dbReference type="NCBI Taxonomy" id="2587417"/>
    <lineage>
        <taxon>Eukaryota</taxon>
        <taxon>Fungi</taxon>
        <taxon>Dikarya</taxon>
        <taxon>Ascomycota</taxon>
        <taxon>Pezizomycotina</taxon>
        <taxon>Sordariomycetes</taxon>
        <taxon>Sordariomycetidae</taxon>
        <taxon>Sordariales</taxon>
        <taxon>Podosporaceae</taxon>
        <taxon>Triangularia</taxon>
    </lineage>
</organism>